<dbReference type="KEGG" id="rpm:RSPPHO_02159"/>
<dbReference type="SMART" id="SM00347">
    <property type="entry name" value="HTH_MARR"/>
    <property type="match status" value="1"/>
</dbReference>
<dbReference type="eggNOG" id="COG1846">
    <property type="taxonomic scope" value="Bacteria"/>
</dbReference>
<dbReference type="STRING" id="1150469.RSPPHO_02159"/>
<accession>H6SLC0</accession>
<dbReference type="PROSITE" id="PS50995">
    <property type="entry name" value="HTH_MARR_2"/>
    <property type="match status" value="1"/>
</dbReference>
<keyword evidence="2" id="KW-0238">DNA-binding</keyword>
<dbReference type="Proteomes" id="UP000033220">
    <property type="component" value="Chromosome DSM 122"/>
</dbReference>
<evidence type="ECO:0000313" key="6">
    <source>
        <dbReference type="Proteomes" id="UP000033220"/>
    </source>
</evidence>
<dbReference type="PANTHER" id="PTHR42756">
    <property type="entry name" value="TRANSCRIPTIONAL REGULATOR, MARR"/>
    <property type="match status" value="1"/>
</dbReference>
<reference evidence="5 6" key="1">
    <citation type="submission" date="2012-02" db="EMBL/GenBank/DDBJ databases">
        <title>Shotgun genome sequence of Phaeospirillum photometricum DSM 122.</title>
        <authorList>
            <person name="Duquesne K."/>
            <person name="Sturgis J."/>
        </authorList>
    </citation>
    <scope>NUCLEOTIDE SEQUENCE [LARGE SCALE GENOMIC DNA]</scope>
    <source>
        <strain evidence="6">DSM122</strain>
    </source>
</reference>
<protein>
    <submittedName>
        <fullName evidence="5">Transcriptional regulator, MarR family</fullName>
    </submittedName>
</protein>
<dbReference type="InterPro" id="IPR000835">
    <property type="entry name" value="HTH_MarR-typ"/>
</dbReference>
<evidence type="ECO:0000256" key="3">
    <source>
        <dbReference type="ARBA" id="ARBA00023163"/>
    </source>
</evidence>
<dbReference type="InterPro" id="IPR036390">
    <property type="entry name" value="WH_DNA-bd_sf"/>
</dbReference>
<dbReference type="PANTHER" id="PTHR42756:SF1">
    <property type="entry name" value="TRANSCRIPTIONAL REPRESSOR OF EMRAB OPERON"/>
    <property type="match status" value="1"/>
</dbReference>
<keyword evidence="6" id="KW-1185">Reference proteome</keyword>
<dbReference type="Gene3D" id="1.10.10.10">
    <property type="entry name" value="Winged helix-like DNA-binding domain superfamily/Winged helix DNA-binding domain"/>
    <property type="match status" value="1"/>
</dbReference>
<feature type="domain" description="HTH marR-type" evidence="4">
    <location>
        <begin position="11"/>
        <end position="143"/>
    </location>
</feature>
<dbReference type="InterPro" id="IPR023187">
    <property type="entry name" value="Tscrpt_reg_MarR-type_CS"/>
</dbReference>
<dbReference type="HOGENOM" id="CLU_083287_18_5_5"/>
<dbReference type="InterPro" id="IPR036388">
    <property type="entry name" value="WH-like_DNA-bd_sf"/>
</dbReference>
<gene>
    <name evidence="5" type="ORF">RSPPHO_02159</name>
</gene>
<dbReference type="OrthoDB" id="5974674at2"/>
<keyword evidence="1" id="KW-0805">Transcription regulation</keyword>
<organism evidence="5 6">
    <name type="scientific">Pararhodospirillum photometricum DSM 122</name>
    <dbReference type="NCBI Taxonomy" id="1150469"/>
    <lineage>
        <taxon>Bacteria</taxon>
        <taxon>Pseudomonadati</taxon>
        <taxon>Pseudomonadota</taxon>
        <taxon>Alphaproteobacteria</taxon>
        <taxon>Rhodospirillales</taxon>
        <taxon>Rhodospirillaceae</taxon>
        <taxon>Pararhodospirillum</taxon>
    </lineage>
</organism>
<dbReference type="GO" id="GO:0003700">
    <property type="term" value="F:DNA-binding transcription factor activity"/>
    <property type="evidence" value="ECO:0007669"/>
    <property type="project" value="InterPro"/>
</dbReference>
<keyword evidence="3" id="KW-0804">Transcription</keyword>
<evidence type="ECO:0000313" key="5">
    <source>
        <dbReference type="EMBL" id="CCG08785.1"/>
    </source>
</evidence>
<dbReference type="PRINTS" id="PR00598">
    <property type="entry name" value="HTHMARR"/>
</dbReference>
<evidence type="ECO:0000256" key="2">
    <source>
        <dbReference type="ARBA" id="ARBA00023125"/>
    </source>
</evidence>
<dbReference type="AlphaFoldDB" id="H6SLC0"/>
<dbReference type="RefSeq" id="WP_014415419.1">
    <property type="nucleotide sequence ID" value="NC_017059.1"/>
</dbReference>
<dbReference type="Pfam" id="PF01047">
    <property type="entry name" value="MarR"/>
    <property type="match status" value="1"/>
</dbReference>
<dbReference type="GO" id="GO:0003677">
    <property type="term" value="F:DNA binding"/>
    <property type="evidence" value="ECO:0007669"/>
    <property type="project" value="UniProtKB-KW"/>
</dbReference>
<dbReference type="EMBL" id="HE663493">
    <property type="protein sequence ID" value="CCG08785.1"/>
    <property type="molecule type" value="Genomic_DNA"/>
</dbReference>
<name>H6SLC0_PARPM</name>
<evidence type="ECO:0000259" key="4">
    <source>
        <dbReference type="PROSITE" id="PS50995"/>
    </source>
</evidence>
<dbReference type="SUPFAM" id="SSF46785">
    <property type="entry name" value="Winged helix' DNA-binding domain"/>
    <property type="match status" value="1"/>
</dbReference>
<evidence type="ECO:0000256" key="1">
    <source>
        <dbReference type="ARBA" id="ARBA00023015"/>
    </source>
</evidence>
<sequence length="161" mass="18111">MTKPLPSFTSPENVGRYLSDASGRLTEALDRRARPLGITAAQWRVLIRICLNLETTAADLCRSLSYDSGSMTRMIDRLEGQGLIRRERSEEDRRVVRLALTEAGEALRPRLQEIGREILEHFLRDFTPDDVMLLMGLLQRLANAPPLPDERHGAGDSPPHP</sequence>
<proteinExistence type="predicted"/>
<dbReference type="PATRIC" id="fig|1150469.3.peg.2428"/>
<dbReference type="PROSITE" id="PS01117">
    <property type="entry name" value="HTH_MARR_1"/>
    <property type="match status" value="1"/>
</dbReference>